<dbReference type="GO" id="GO:0046872">
    <property type="term" value="F:metal ion binding"/>
    <property type="evidence" value="ECO:0007669"/>
    <property type="project" value="UniProtKB-KW"/>
</dbReference>
<keyword evidence="4 8" id="KW-0479">Metal-binding</keyword>
<feature type="binding site" description="via persulfide group" evidence="8">
    <location>
        <position position="407"/>
    </location>
    <ligand>
        <name>hybrid [4Fe-2O-2S] cluster</name>
        <dbReference type="ChEBI" id="CHEBI:60519"/>
    </ligand>
</feature>
<feature type="binding site" evidence="8">
    <location>
        <position position="435"/>
    </location>
    <ligand>
        <name>hybrid [4Fe-2O-2S] cluster</name>
        <dbReference type="ChEBI" id="CHEBI:60519"/>
    </ligand>
</feature>
<feature type="binding site" evidence="8">
    <location>
        <position position="272"/>
    </location>
    <ligand>
        <name>hybrid [4Fe-2O-2S] cluster</name>
        <dbReference type="ChEBI" id="CHEBI:60519"/>
    </ligand>
</feature>
<dbReference type="PANTHER" id="PTHR30109:SF0">
    <property type="entry name" value="HYDROXYLAMINE REDUCTASE"/>
    <property type="match status" value="1"/>
</dbReference>
<comment type="catalytic activity">
    <reaction evidence="8">
        <text>A + NH4(+) + H2O = hydroxylamine + AH2 + H(+)</text>
        <dbReference type="Rhea" id="RHEA:22052"/>
        <dbReference type="ChEBI" id="CHEBI:13193"/>
        <dbReference type="ChEBI" id="CHEBI:15377"/>
        <dbReference type="ChEBI" id="CHEBI:15378"/>
        <dbReference type="ChEBI" id="CHEBI:15429"/>
        <dbReference type="ChEBI" id="CHEBI:17499"/>
        <dbReference type="ChEBI" id="CHEBI:28938"/>
        <dbReference type="EC" id="1.7.99.1"/>
    </reaction>
</comment>
<dbReference type="Proteomes" id="UP000261257">
    <property type="component" value="Unassembled WGS sequence"/>
</dbReference>
<dbReference type="CDD" id="cd01914">
    <property type="entry name" value="HCP"/>
    <property type="match status" value="1"/>
</dbReference>
<dbReference type="NCBIfam" id="NF003658">
    <property type="entry name" value="PRK05290.1"/>
    <property type="match status" value="1"/>
</dbReference>
<proteinExistence type="inferred from homology"/>
<keyword evidence="2 8" id="KW-0004">4Fe-4S</keyword>
<feature type="modified residue" description="Cysteine persulfide" evidence="8">
    <location>
        <position position="407"/>
    </location>
</feature>
<organism evidence="9 10">
    <name type="scientific">Hungatella hathewayi</name>
    <dbReference type="NCBI Taxonomy" id="154046"/>
    <lineage>
        <taxon>Bacteria</taxon>
        <taxon>Bacillati</taxon>
        <taxon>Bacillota</taxon>
        <taxon>Clostridia</taxon>
        <taxon>Lachnospirales</taxon>
        <taxon>Lachnospiraceae</taxon>
        <taxon>Hungatella</taxon>
    </lineage>
</organism>
<dbReference type="SUPFAM" id="SSF56821">
    <property type="entry name" value="Prismane protein-like"/>
    <property type="match status" value="1"/>
</dbReference>
<feature type="binding site" evidence="8">
    <location>
        <position position="495"/>
    </location>
    <ligand>
        <name>hybrid [4Fe-2O-2S] cluster</name>
        <dbReference type="ChEBI" id="CHEBI:60519"/>
    </ligand>
</feature>
<evidence type="ECO:0000256" key="2">
    <source>
        <dbReference type="ARBA" id="ARBA00022485"/>
    </source>
</evidence>
<feature type="binding site" evidence="8">
    <location>
        <position position="460"/>
    </location>
    <ligand>
        <name>hybrid [4Fe-2O-2S] cluster</name>
        <dbReference type="ChEBI" id="CHEBI:60519"/>
    </ligand>
</feature>
<dbReference type="EC" id="1.7.99.1" evidence="8"/>
<evidence type="ECO:0000256" key="4">
    <source>
        <dbReference type="ARBA" id="ARBA00022723"/>
    </source>
</evidence>
<feature type="binding site" evidence="8">
    <location>
        <position position="316"/>
    </location>
    <ligand>
        <name>hybrid [4Fe-2O-2S] cluster</name>
        <dbReference type="ChEBI" id="CHEBI:60519"/>
    </ligand>
</feature>
<reference evidence="9 10" key="1">
    <citation type="submission" date="2018-08" db="EMBL/GenBank/DDBJ databases">
        <title>A genome reference for cultivated species of the human gut microbiota.</title>
        <authorList>
            <person name="Zou Y."/>
            <person name="Xue W."/>
            <person name="Luo G."/>
        </authorList>
    </citation>
    <scope>NUCLEOTIDE SEQUENCE [LARGE SCALE GENOMIC DNA]</scope>
    <source>
        <strain evidence="9 10">TF05-11AC</strain>
    </source>
</reference>
<keyword evidence="6 8" id="KW-0408">Iron</keyword>
<dbReference type="AlphaFoldDB" id="A0A3E4TY81"/>
<comment type="subcellular location">
    <subcellularLocation>
        <location evidence="1 8">Cytoplasm</location>
    </subcellularLocation>
</comment>
<evidence type="ECO:0000256" key="1">
    <source>
        <dbReference type="ARBA" id="ARBA00004496"/>
    </source>
</evidence>
<comment type="cofactor">
    <cofactor evidence="8">
        <name>hybrid [4Fe-2O-2S] cluster</name>
        <dbReference type="ChEBI" id="CHEBI:60519"/>
    </cofactor>
    <text evidence="8">Binds 1 hybrid [4Fe-2O-2S] cluster.</text>
</comment>
<evidence type="ECO:0000256" key="8">
    <source>
        <dbReference type="HAMAP-Rule" id="MF_00069"/>
    </source>
</evidence>
<keyword evidence="7 8" id="KW-0411">Iron-sulfur</keyword>
<dbReference type="RefSeq" id="WP_117623678.1">
    <property type="nucleotide sequence ID" value="NZ_QRQF01000039.1"/>
</dbReference>
<dbReference type="InterPro" id="IPR010048">
    <property type="entry name" value="Hydroxylam_reduct"/>
</dbReference>
<evidence type="ECO:0000256" key="5">
    <source>
        <dbReference type="ARBA" id="ARBA00023002"/>
    </source>
</evidence>
<dbReference type="InterPro" id="IPR011254">
    <property type="entry name" value="Prismane-like_sf"/>
</dbReference>
<comment type="similarity">
    <text evidence="8">Belongs to the HCP family.</text>
</comment>
<protein>
    <recommendedName>
        <fullName evidence="8">Hydroxylamine reductase</fullName>
        <ecNumber evidence="8">1.7.99.1</ecNumber>
    </recommendedName>
    <alternativeName>
        <fullName evidence="8">Hybrid-cluster protein</fullName>
        <shortName evidence="8">HCP</shortName>
    </alternativeName>
    <alternativeName>
        <fullName evidence="8">Prismane protein</fullName>
    </alternativeName>
</protein>
<dbReference type="Pfam" id="PF03063">
    <property type="entry name" value="Prismane"/>
    <property type="match status" value="1"/>
</dbReference>
<dbReference type="EMBL" id="QSSQ01000038">
    <property type="protein sequence ID" value="RGL97072.1"/>
    <property type="molecule type" value="Genomic_DNA"/>
</dbReference>
<feature type="binding site" evidence="8">
    <location>
        <position position="25"/>
    </location>
    <ligand>
        <name>[4Fe-4S] cluster</name>
        <dbReference type="ChEBI" id="CHEBI:49883"/>
    </ligand>
</feature>
<comment type="function">
    <text evidence="8">Catalyzes the reduction of hydroxylamine to form NH(3) and H(2)O.</text>
</comment>
<feature type="binding site" evidence="8">
    <location>
        <position position="248"/>
    </location>
    <ligand>
        <name>hybrid [4Fe-2O-2S] cluster</name>
        <dbReference type="ChEBI" id="CHEBI:60519"/>
    </ligand>
</feature>
<evidence type="ECO:0000313" key="9">
    <source>
        <dbReference type="EMBL" id="RGL97072.1"/>
    </source>
</evidence>
<keyword evidence="3 8" id="KW-0963">Cytoplasm</keyword>
<dbReference type="GO" id="GO:0005737">
    <property type="term" value="C:cytoplasm"/>
    <property type="evidence" value="ECO:0007669"/>
    <property type="project" value="UniProtKB-SubCell"/>
</dbReference>
<dbReference type="FunFam" id="3.40.50.2030:FF:000001">
    <property type="entry name" value="Hydroxylamine reductase"/>
    <property type="match status" value="1"/>
</dbReference>
<dbReference type="Gene3D" id="3.40.50.2030">
    <property type="match status" value="2"/>
</dbReference>
<dbReference type="HAMAP" id="MF_00069">
    <property type="entry name" value="Hydroxylam_reduct"/>
    <property type="match status" value="1"/>
</dbReference>
<comment type="cofactor">
    <cofactor evidence="8">
        <name>[4Fe-4S] cluster</name>
        <dbReference type="ChEBI" id="CHEBI:49883"/>
    </cofactor>
    <text evidence="8">Binds 1 [4Fe-4S] cluster.</text>
</comment>
<dbReference type="NCBIfam" id="TIGR01703">
    <property type="entry name" value="hybrid_clust"/>
    <property type="match status" value="1"/>
</dbReference>
<dbReference type="GO" id="GO:0004601">
    <property type="term" value="F:peroxidase activity"/>
    <property type="evidence" value="ECO:0007669"/>
    <property type="project" value="TreeGrafter"/>
</dbReference>
<dbReference type="PIRSF" id="PIRSF000076">
    <property type="entry name" value="HCP"/>
    <property type="match status" value="1"/>
</dbReference>
<feature type="binding site" evidence="8">
    <location>
        <position position="19"/>
    </location>
    <ligand>
        <name>[4Fe-4S] cluster</name>
        <dbReference type="ChEBI" id="CHEBI:49883"/>
    </ligand>
</feature>
<dbReference type="InterPro" id="IPR016099">
    <property type="entry name" value="Prismane-like_a/b-sand"/>
</dbReference>
<evidence type="ECO:0000256" key="7">
    <source>
        <dbReference type="ARBA" id="ARBA00023014"/>
    </source>
</evidence>
<dbReference type="GO" id="GO:0051539">
    <property type="term" value="F:4 iron, 4 sulfur cluster binding"/>
    <property type="evidence" value="ECO:0007669"/>
    <property type="project" value="UniProtKB-KW"/>
</dbReference>
<keyword evidence="5 8" id="KW-0560">Oxidoreductase</keyword>
<dbReference type="InterPro" id="IPR004137">
    <property type="entry name" value="HCP/CODH"/>
</dbReference>
<dbReference type="GO" id="GO:0042542">
    <property type="term" value="P:response to hydrogen peroxide"/>
    <property type="evidence" value="ECO:0007669"/>
    <property type="project" value="TreeGrafter"/>
</dbReference>
<dbReference type="InterPro" id="IPR016100">
    <property type="entry name" value="Prismane_a-bundle"/>
</dbReference>
<gene>
    <name evidence="8" type="primary">hcp</name>
    <name evidence="9" type="ORF">DXC39_25880</name>
</gene>
<evidence type="ECO:0000256" key="3">
    <source>
        <dbReference type="ARBA" id="ARBA00022490"/>
    </source>
</evidence>
<dbReference type="FunFam" id="3.40.50.2030:FF:000002">
    <property type="entry name" value="Hydroxylamine reductase"/>
    <property type="match status" value="1"/>
</dbReference>
<dbReference type="Gene3D" id="1.20.1270.20">
    <property type="match status" value="2"/>
</dbReference>
<comment type="caution">
    <text evidence="9">The sequence shown here is derived from an EMBL/GenBank/DDBJ whole genome shotgun (WGS) entry which is preliminary data.</text>
</comment>
<feature type="binding site" evidence="8">
    <location>
        <position position="497"/>
    </location>
    <ligand>
        <name>hybrid [4Fe-2O-2S] cluster</name>
        <dbReference type="ChEBI" id="CHEBI:60519"/>
    </ligand>
</feature>
<evidence type="ECO:0000313" key="10">
    <source>
        <dbReference type="Proteomes" id="UP000261257"/>
    </source>
</evidence>
<dbReference type="GO" id="GO:0050418">
    <property type="term" value="F:hydroxylamine reductase activity"/>
    <property type="evidence" value="ECO:0007669"/>
    <property type="project" value="UniProtKB-UniRule"/>
</dbReference>
<accession>A0A3E4TY81</accession>
<evidence type="ECO:0000256" key="6">
    <source>
        <dbReference type="ARBA" id="ARBA00023004"/>
    </source>
</evidence>
<name>A0A3E4TY81_9FIRM</name>
<feature type="binding site" evidence="8">
    <location>
        <position position="10"/>
    </location>
    <ligand>
        <name>[4Fe-4S] cluster</name>
        <dbReference type="ChEBI" id="CHEBI:49883"/>
    </ligand>
</feature>
<feature type="binding site" evidence="8">
    <location>
        <position position="7"/>
    </location>
    <ligand>
        <name>[4Fe-4S] cluster</name>
        <dbReference type="ChEBI" id="CHEBI:49883"/>
    </ligand>
</feature>
<sequence>MENKMFCYQCQETAGCAGCTKSGVCGKGPRTAALQDMLVWVTKGLSEVAVRMREENQNVPDEVNSRVVENLFITITNANFDDEAIIRKIKETLEMKREFAKSLSGMEPMSPAALWDDAEHMEEKAKSVGVLSTEDEDIRSLRELITYGLKGMAAYLKHAAALEAKAENRNTAEGKRDTAAFLEKALAATLNPALTAEELTALALETGEYGVTAMALLDEANTSSYGHPEITEVSIGVRKNPGILVSGHDLYDLEQLLEQTDGTGIDVYTHSEMLPAHYYPAFKKYSHFVGNYGNAWWKQKEEFEAFGGPILLTTNCLVPPRDSYKERLYTTGAVGYPGCRHIEAGEDGKKDFSQIINQAKQCPPPVELETGSIVGGFAHNQVLALAEPIVEAVKSGAIKKFVVMAGCDGRAPSRNYYTDFAKALPKDAVILTAGCAKYKYNKLNLGDIGGIPRVLDAGQCNDSYSLAVIALKLKEVFGLEDINDLPIIYNIAWYEQKAVIVLLALLSLGVKNIHLGPTLPAFLSPNVAKVLVQQFGIAGIGTVEDDMKLFFE</sequence>
<dbReference type="PANTHER" id="PTHR30109">
    <property type="entry name" value="HYDROXYLAMINE REDUCTASE"/>
    <property type="match status" value="1"/>
</dbReference>